<reference evidence="1 2" key="2">
    <citation type="submission" date="2019-02" db="EMBL/GenBank/DDBJ databases">
        <title>'Lichenibacterium ramalinii' gen. nov. sp. nov., 'Lichenibacterium minor' gen. nov. sp. nov.</title>
        <authorList>
            <person name="Pankratov T."/>
        </authorList>
    </citation>
    <scope>NUCLEOTIDE SEQUENCE [LARGE SCALE GENOMIC DNA]</scope>
    <source>
        <strain evidence="1 2">RmlP001</strain>
    </source>
</reference>
<accession>A0A4V1RI39</accession>
<dbReference type="InterPro" id="IPR036465">
    <property type="entry name" value="vWFA_dom_sf"/>
</dbReference>
<reference evidence="1 2" key="1">
    <citation type="submission" date="2018-09" db="EMBL/GenBank/DDBJ databases">
        <authorList>
            <person name="Grouzdev D.S."/>
            <person name="Krutkina M.S."/>
        </authorList>
    </citation>
    <scope>NUCLEOTIDE SEQUENCE [LARGE SCALE GENOMIC DNA]</scope>
    <source>
        <strain evidence="1 2">RmlP001</strain>
    </source>
</reference>
<name>A0A4V1RI39_9HYPH</name>
<organism evidence="1 2">
    <name type="scientific">Lichenibacterium ramalinae</name>
    <dbReference type="NCBI Taxonomy" id="2316527"/>
    <lineage>
        <taxon>Bacteria</taxon>
        <taxon>Pseudomonadati</taxon>
        <taxon>Pseudomonadota</taxon>
        <taxon>Alphaproteobacteria</taxon>
        <taxon>Hyphomicrobiales</taxon>
        <taxon>Lichenihabitantaceae</taxon>
        <taxon>Lichenibacterium</taxon>
    </lineage>
</organism>
<protein>
    <submittedName>
        <fullName evidence="1">VWA domain-containing protein</fullName>
    </submittedName>
</protein>
<dbReference type="AlphaFoldDB" id="A0A4V1RI39"/>
<dbReference type="RefSeq" id="WP_129221420.1">
    <property type="nucleotide sequence ID" value="NZ_QYBC01000022.1"/>
</dbReference>
<gene>
    <name evidence="1" type="ORF">D3272_22295</name>
</gene>
<evidence type="ECO:0000313" key="2">
    <source>
        <dbReference type="Proteomes" id="UP000289411"/>
    </source>
</evidence>
<dbReference type="OrthoDB" id="5430236at2"/>
<sequence>MPPTDDRRAVPSSTGSGRAAVDAFLDHTRRAPVPQAASGRGRLIFALDATMSRQPTWDVAIGLQAKMFDTTASLGGLDVQLVYFRGLHECKASAFVSGGAGLDRLMSRIRVEGGNTQIGRVLDHAGDEARRARTGALVYVGDCVEERVDPLCAKAGELALLGLKCFMFHEGRDRAAERCFKEIARLTGGAYAAFDATAPARLGRLLAAAAAYAAGGALALEAQSRTGDADAAKLLLSQIR</sequence>
<dbReference type="EMBL" id="QYBC01000022">
    <property type="protein sequence ID" value="RYB02209.1"/>
    <property type="molecule type" value="Genomic_DNA"/>
</dbReference>
<dbReference type="Proteomes" id="UP000289411">
    <property type="component" value="Unassembled WGS sequence"/>
</dbReference>
<evidence type="ECO:0000313" key="1">
    <source>
        <dbReference type="EMBL" id="RYB02209.1"/>
    </source>
</evidence>
<dbReference type="SUPFAM" id="SSF53300">
    <property type="entry name" value="vWA-like"/>
    <property type="match status" value="1"/>
</dbReference>
<comment type="caution">
    <text evidence="1">The sequence shown here is derived from an EMBL/GenBank/DDBJ whole genome shotgun (WGS) entry which is preliminary data.</text>
</comment>
<proteinExistence type="predicted"/>
<keyword evidence="2" id="KW-1185">Reference proteome</keyword>